<reference evidence="3" key="1">
    <citation type="journal article" date="2019" name="Int. J. Syst. Evol. Microbiol.">
        <title>The Global Catalogue of Microorganisms (GCM) 10K type strain sequencing project: providing services to taxonomists for standard genome sequencing and annotation.</title>
        <authorList>
            <consortium name="The Broad Institute Genomics Platform"/>
            <consortium name="The Broad Institute Genome Sequencing Center for Infectious Disease"/>
            <person name="Wu L."/>
            <person name="Ma J."/>
        </authorList>
    </citation>
    <scope>NUCLEOTIDE SEQUENCE [LARGE SCALE GENOMIC DNA]</scope>
    <source>
        <strain evidence="3">CCUG 60527</strain>
    </source>
</reference>
<proteinExistence type="predicted"/>
<gene>
    <name evidence="2" type="ORF">ACFQ1U_05520</name>
</gene>
<keyword evidence="1" id="KW-0472">Membrane</keyword>
<sequence>MMNKKYTTDKQLDFLDSFLTMKGYANNENKIELMDHLICDFELNGNGNLSQYLSNKLHFIEQQKFKREKILNKIYLKEMFNEFTLFFTDFKRILITLLVFLFVVCLTRFFNNKVIKITYILSLFIVQLYGLFNTFIEKRFRKLDEFKALTSIIFLPTSLFIITSYIDNPFKNIELFSVFWFLIFMLTLSFVLYSKRKLKELKKKYNRLIRN</sequence>
<evidence type="ECO:0000313" key="2">
    <source>
        <dbReference type="EMBL" id="MFD0992655.1"/>
    </source>
</evidence>
<feature type="transmembrane region" description="Helical" evidence="1">
    <location>
        <begin position="93"/>
        <end position="111"/>
    </location>
</feature>
<protein>
    <recommendedName>
        <fullName evidence="4">DUF1129 domain-containing protein</fullName>
    </recommendedName>
</protein>
<keyword evidence="1" id="KW-1133">Transmembrane helix</keyword>
<dbReference type="EMBL" id="JBHTJR010000030">
    <property type="protein sequence ID" value="MFD0992655.1"/>
    <property type="molecule type" value="Genomic_DNA"/>
</dbReference>
<name>A0ABW3JQC6_9FLAO</name>
<dbReference type="Proteomes" id="UP001597062">
    <property type="component" value="Unassembled WGS sequence"/>
</dbReference>
<feature type="transmembrane region" description="Helical" evidence="1">
    <location>
        <begin position="117"/>
        <end position="136"/>
    </location>
</feature>
<organism evidence="2 3">
    <name type="scientific">Tenacibaculum geojense</name>
    <dbReference type="NCBI Taxonomy" id="915352"/>
    <lineage>
        <taxon>Bacteria</taxon>
        <taxon>Pseudomonadati</taxon>
        <taxon>Bacteroidota</taxon>
        <taxon>Flavobacteriia</taxon>
        <taxon>Flavobacteriales</taxon>
        <taxon>Flavobacteriaceae</taxon>
        <taxon>Tenacibaculum</taxon>
    </lineage>
</organism>
<keyword evidence="3" id="KW-1185">Reference proteome</keyword>
<evidence type="ECO:0000313" key="3">
    <source>
        <dbReference type="Proteomes" id="UP001597062"/>
    </source>
</evidence>
<feature type="transmembrane region" description="Helical" evidence="1">
    <location>
        <begin position="178"/>
        <end position="194"/>
    </location>
</feature>
<keyword evidence="1" id="KW-0812">Transmembrane</keyword>
<comment type="caution">
    <text evidence="2">The sequence shown here is derived from an EMBL/GenBank/DDBJ whole genome shotgun (WGS) entry which is preliminary data.</text>
</comment>
<feature type="transmembrane region" description="Helical" evidence="1">
    <location>
        <begin position="148"/>
        <end position="166"/>
    </location>
</feature>
<dbReference type="RefSeq" id="WP_386106162.1">
    <property type="nucleotide sequence ID" value="NZ_JBHTJR010000030.1"/>
</dbReference>
<evidence type="ECO:0008006" key="4">
    <source>
        <dbReference type="Google" id="ProtNLM"/>
    </source>
</evidence>
<accession>A0ABW3JQC6</accession>
<evidence type="ECO:0000256" key="1">
    <source>
        <dbReference type="SAM" id="Phobius"/>
    </source>
</evidence>